<gene>
    <name evidence="3" type="ORF">SPSK_05806</name>
</gene>
<keyword evidence="1" id="KW-0472">Membrane</keyword>
<organism evidence="3 4">
    <name type="scientific">Sporothrix schenckii 1099-18</name>
    <dbReference type="NCBI Taxonomy" id="1397361"/>
    <lineage>
        <taxon>Eukaryota</taxon>
        <taxon>Fungi</taxon>
        <taxon>Dikarya</taxon>
        <taxon>Ascomycota</taxon>
        <taxon>Pezizomycotina</taxon>
        <taxon>Sordariomycetes</taxon>
        <taxon>Sordariomycetidae</taxon>
        <taxon>Ophiostomatales</taxon>
        <taxon>Ophiostomataceae</taxon>
        <taxon>Sporothrix</taxon>
    </lineage>
</organism>
<keyword evidence="1" id="KW-0812">Transmembrane</keyword>
<evidence type="ECO:0000313" key="4">
    <source>
        <dbReference type="Proteomes" id="UP000033710"/>
    </source>
</evidence>
<evidence type="ECO:0000256" key="2">
    <source>
        <dbReference type="SAM" id="SignalP"/>
    </source>
</evidence>
<feature type="chain" id="PRO_5002455512" evidence="2">
    <location>
        <begin position="21"/>
        <end position="2249"/>
    </location>
</feature>
<protein>
    <submittedName>
        <fullName evidence="3">Uncharacterized protein</fullName>
    </submittedName>
</protein>
<comment type="caution">
    <text evidence="3">The sequence shown here is derived from an EMBL/GenBank/DDBJ whole genome shotgun (WGS) entry which is preliminary data.</text>
</comment>
<feature type="transmembrane region" description="Helical" evidence="1">
    <location>
        <begin position="1991"/>
        <end position="2009"/>
    </location>
</feature>
<proteinExistence type="predicted"/>
<keyword evidence="1" id="KW-1133">Transmembrane helix</keyword>
<feature type="transmembrane region" description="Helical" evidence="1">
    <location>
        <begin position="2021"/>
        <end position="2041"/>
    </location>
</feature>
<feature type="transmembrane region" description="Helical" evidence="1">
    <location>
        <begin position="2047"/>
        <end position="2067"/>
    </location>
</feature>
<dbReference type="Proteomes" id="UP000033710">
    <property type="component" value="Unassembled WGS sequence"/>
</dbReference>
<dbReference type="KEGG" id="ssck:SPSK_05806"/>
<reference evidence="3 4" key="2">
    <citation type="journal article" date="2015" name="Eukaryot. Cell">
        <title>Asexual propagation of a virulent clone complex in a human and feline outbreak of sporotrichosis.</title>
        <authorList>
            <person name="Teixeira Mde M."/>
            <person name="Rodrigues A.M."/>
            <person name="Tsui C.K."/>
            <person name="de Almeida L.G."/>
            <person name="Van Diepeningen A.D."/>
            <person name="van den Ende B.G."/>
            <person name="Fernandes G.F."/>
            <person name="Kano R."/>
            <person name="Hamelin R.C."/>
            <person name="Lopes-Bezerra L.M."/>
            <person name="Vasconcelos A.T."/>
            <person name="de Hoog S."/>
            <person name="de Camargo Z.P."/>
            <person name="Felipe M.S."/>
        </authorList>
    </citation>
    <scope>NUCLEOTIDE SEQUENCE [LARGE SCALE GENOMIC DNA]</scope>
    <source>
        <strain evidence="3 4">1099-18</strain>
    </source>
</reference>
<name>A0A0F2MLZ7_SPOSC</name>
<feature type="transmembrane region" description="Helical" evidence="1">
    <location>
        <begin position="105"/>
        <end position="126"/>
    </location>
</feature>
<keyword evidence="2" id="KW-0732">Signal</keyword>
<dbReference type="OrthoDB" id="10686645at2759"/>
<feature type="signal peptide" evidence="2">
    <location>
        <begin position="1"/>
        <end position="20"/>
    </location>
</feature>
<dbReference type="EMBL" id="AXCR01000001">
    <property type="protein sequence ID" value="KJR89206.1"/>
    <property type="molecule type" value="Genomic_DNA"/>
</dbReference>
<dbReference type="GeneID" id="27667794"/>
<reference evidence="3 4" key="1">
    <citation type="journal article" date="2014" name="BMC Genomics">
        <title>Comparative genomics of the major fungal agents of human and animal Sporotrichosis: Sporothrix schenckii and Sporothrix brasiliensis.</title>
        <authorList>
            <person name="Teixeira M.M."/>
            <person name="de Almeida L.G."/>
            <person name="Kubitschek-Barreira P."/>
            <person name="Alves F.L."/>
            <person name="Kioshima E.S."/>
            <person name="Abadio A.K."/>
            <person name="Fernandes L."/>
            <person name="Derengowski L.S."/>
            <person name="Ferreira K.S."/>
            <person name="Souza R.C."/>
            <person name="Ruiz J.C."/>
            <person name="de Andrade N.C."/>
            <person name="Paes H.C."/>
            <person name="Nicola A.M."/>
            <person name="Albuquerque P."/>
            <person name="Gerber A.L."/>
            <person name="Martins V.P."/>
            <person name="Peconick L.D."/>
            <person name="Neto A.V."/>
            <person name="Chaucanez C.B."/>
            <person name="Silva P.A."/>
            <person name="Cunha O.L."/>
            <person name="de Oliveira F.F."/>
            <person name="dos Santos T.C."/>
            <person name="Barros A.L."/>
            <person name="Soares M.A."/>
            <person name="de Oliveira L.M."/>
            <person name="Marini M.M."/>
            <person name="Villalobos-Duno H."/>
            <person name="Cunha M.M."/>
            <person name="de Hoog S."/>
            <person name="da Silveira J.F."/>
            <person name="Henrissat B."/>
            <person name="Nino-Vega G.A."/>
            <person name="Cisalpino P.S."/>
            <person name="Mora-Montes H.M."/>
            <person name="Almeida S.R."/>
            <person name="Stajich J.E."/>
            <person name="Lopes-Bezerra L.M."/>
            <person name="Vasconcelos A.T."/>
            <person name="Felipe M.S."/>
        </authorList>
    </citation>
    <scope>NUCLEOTIDE SEQUENCE [LARGE SCALE GENOMIC DNA]</scope>
    <source>
        <strain evidence="3 4">1099-18</strain>
    </source>
</reference>
<accession>A0A0F2MLZ7</accession>
<evidence type="ECO:0000256" key="1">
    <source>
        <dbReference type="SAM" id="Phobius"/>
    </source>
</evidence>
<sequence>MVRPFPLLTAALLLAVFVHALGHVDRKRGVLINTHIAVAHQVQLERVLAGLVGQARLDAQIQRLAAHRHVADTNDRLGALLADNQPPAAGAVAGEEGRVHRVVKLGLVVVLLFVGVVVLLVVFLACQRHLEEHIGAGLELVLVLHREVERHVRVLVVGEVGGLDELRLGQAQLLDEAAVLLVLLGVHLVDEIKHIFDSVGGTRIEVALVDQQVGRGAQQARGLAHDDLLVLGQVNGQLHARKVRLQQHKGLEGRRVVVDLAIGRGRGHLDGHAVVDAPQQALLVPPRLDCLKLGRRRHNLQDALELGARRQRQQQRLHRNVRQVVVRGNERAVGRRHRALVLVNSNKLGVAELAQRFLHQLRQELAHGVAGARGQAVIARVRKQAPVQVRRRDPLEGRVAGRDRLGADLGHEGVRQVVVQQRLDRQRLVQKLLVVVALDGGHHEHATAASAGLARRRQRLAKHLQHLADRVVDVAVLAAVKELRAHDDHEVRRAVERPADVARRNQDLDRAVDKQVPHDALVGLAQRLVVVADAVRQRLPQRRLLHLVEQGPQLRRIHVQEAVLIVVGDTRQQQVARRRPRLLAARDEHERRLGRRQLRDGQVGRLGHGEHQRREVRHRVRLQVQLERHGAHLGAEVVDVVLGRADPAAHLAHVGQRHAEPDDAQRRRLARQLLADVRHARHQQLVLVALGGAAANHVQVVGHKQPHRLHELLALPATGQRVPLRVRRQDQVALLQQLQVVGRLARQLDHDTPAAAQLAEAVLPVAEPHVHELLQRRHVDGAHVLHIVPRVRAGLLLPLQVLAPEPQQRKLGAHRLSAARRRRHEHVLVGRVQRVERLCLDAVEGGPLGVQGHVVLGLERGHGQRLQVEQLRVRLELVGQQQLLERHGKPRLGVHPAVGDDGDKVVGRHGLGDGHGEVDDVFVVLGLREFLAQQELVVVQNVLAVRVLDDDPEALRQAVHLVVPRKVGRDGQVHVHHGPRNGQHLGLQLQARELGHQAADGGAGLGEAQQLAHARRVEVEVALPGHVDALGFLHNVARAARELAQRRHGRPHALLGHLAQVECCLGDAGPALLERNLKHGAQDAAGRLRDVDHVGHEGEAVETQARDVGLQQHVDLGVRLLDALLDGDGHAAQQLGQLQLLFLAHGNVLELAAQRKDAEHLNGRDGRLDQVVVRLHGAVRDVVVRRNAAQLRGLQPARLLVVLGQAGLAQHERRRVHQVHALLLERLVVLVLGAHLVEAGRPQHAHKQVRVAEPLDRLVARAHVAQHDFGIQVVHQAADQLALDGQLLVEQRQVVGQFVLRRNDNALAVGVELRAARAAEHLQHVLRAQLDPAALLGRVDLRALDDDGVRGQVDAPGQRGRAAQHLDGALGEQVLDVGAVDAAHAGVVDAEAVRQQVLEVFVARLLGGLLQNLAGAGVVLQDLVDGLELEGLVANVARRLGRVLARVHKDEHLVAVLADVLEDLGVGDVVHRLELLDGLAVGDADKLLAQRAGAVGAVEVEQARLGVDAQEAGDVAVVGQRGRQADEAHGLARLLRLAQRAADNALENRATVVVQQVNLVNDNQAHEVGIRQVGGFARDDIPLLGRRHNDLGLGDLLLGELAVASQLADADAKGLEPLAKVADLLLDEGLERRNVDNLERVEVDLARLRVAVVVDGAQDGQHGHVGLAAARGRADQHVAVVLEGGWVAAGLDAVERLGGAKGAASPGGQVRDGDVAVLGVAALLGRRHVDLLVTLEGALRRAIGQRHARVGHQMVALLKDEVVEIDGAPRLQTADQLALFAVLLLGPLAGAVSVCERIAAVDVHLDLHFALLRGVVAARLALQLVQNPPQTFRGHLPLHCCTVLVVLGACKLGQPHNLFAVVNQLLRDLGVFVVEQLHHLVLDLVERLFAALGLVRLTRQNVQRLRRLVVLDVGVGVQAANLALQPVCINVARRHKRLVLGLALARLPAATARRGGRGGGIDDHGVAVDKAQLLFVAVDACPASIGFFGQVRAVFVVADLVVVVVVFVFRRCVADFVDDGVLVLVVLLKVHGDALALVNLLVVVGARVGHCGVVVVALLVVVGNLLAEVDQLVERLGAQALAQDVVDLLLLVKVLEVVVLEVLEHGVGGTSHNLVGHVAQDARHQRQDQLECGARGACPRPVAQALDDQVGTRQDGCAAQGRLALALALLTLQHGLAFAKVAALHVGHGRVLFRLCLGGGLAGNARAHVLDLQAAGHGLWVACRLVLPPGDKAAVRLEDQVGHGRVFVL</sequence>
<dbReference type="RefSeq" id="XP_016591882.1">
    <property type="nucleotide sequence ID" value="XM_016732517.1"/>
</dbReference>
<evidence type="ECO:0000313" key="3">
    <source>
        <dbReference type="EMBL" id="KJR89206.1"/>
    </source>
</evidence>
<dbReference type="VEuPathDB" id="FungiDB:SPSK_05806"/>